<evidence type="ECO:0000313" key="4">
    <source>
        <dbReference type="EMBL" id="KAF8377018.1"/>
    </source>
</evidence>
<dbReference type="Proteomes" id="UP000655225">
    <property type="component" value="Unassembled WGS sequence"/>
</dbReference>
<dbReference type="GO" id="GO:0010215">
    <property type="term" value="P:cellulose microfibril organization"/>
    <property type="evidence" value="ECO:0007669"/>
    <property type="project" value="InterPro"/>
</dbReference>
<name>A0A834Y784_TETSI</name>
<dbReference type="PANTHER" id="PTHR31673:SF30">
    <property type="entry name" value="COBRA-LIKE PROTEIN 6"/>
    <property type="match status" value="1"/>
</dbReference>
<keyword evidence="3" id="KW-0325">Glycoprotein</keyword>
<evidence type="ECO:0000256" key="1">
    <source>
        <dbReference type="ARBA" id="ARBA00005507"/>
    </source>
</evidence>
<keyword evidence="5" id="KW-1185">Reference proteome</keyword>
<proteinExistence type="inferred from homology"/>
<dbReference type="EMBL" id="JABCRI010000024">
    <property type="protein sequence ID" value="KAF8377018.1"/>
    <property type="molecule type" value="Genomic_DNA"/>
</dbReference>
<evidence type="ECO:0000313" key="5">
    <source>
        <dbReference type="Proteomes" id="UP000655225"/>
    </source>
</evidence>
<dbReference type="GO" id="GO:0005886">
    <property type="term" value="C:plasma membrane"/>
    <property type="evidence" value="ECO:0007669"/>
    <property type="project" value="TreeGrafter"/>
</dbReference>
<sequence length="330" mass="38260">MLHVGWFQLLKGVITVICLQRRKKRAEGWFLSIKTSYWEWVAWEKEGSGLHNKFPSVSTYREPRVETELDMEGRRSFGTFLVQRAAEQGNCSRFMGELPHSSEKTPKIIDLLPGAPYDMQTIVLIYNFQQYRHVESLGWKLGWEWRGNEAIWKMIGAEATEQGNCSWFRGLELSHSYDTGVLWGNPFYNDILLQLGEEGNVQAELLLKKEGSRDVHIQGRVDLSKENIFRRFWGNPFYNNLLLQSGEEGNVQAELLLKKEGSRNVHIQGRVDLSKENIFRWFWGNPFYNDILLQSGEGNVQAELLLKKEGSRNVHIQGRVDLPKENISQQ</sequence>
<comment type="caution">
    <text evidence="4">The sequence shown here is derived from an EMBL/GenBank/DDBJ whole genome shotgun (WGS) entry which is preliminary data.</text>
</comment>
<accession>A0A834Y784</accession>
<dbReference type="Pfam" id="PF04833">
    <property type="entry name" value="COBRA"/>
    <property type="match status" value="1"/>
</dbReference>
<dbReference type="AlphaFoldDB" id="A0A834Y784"/>
<reference evidence="4 5" key="1">
    <citation type="submission" date="2020-04" db="EMBL/GenBank/DDBJ databases">
        <title>Plant Genome Project.</title>
        <authorList>
            <person name="Zhang R.-G."/>
        </authorList>
    </citation>
    <scope>NUCLEOTIDE SEQUENCE [LARGE SCALE GENOMIC DNA]</scope>
    <source>
        <strain evidence="4">YNK0</strain>
        <tissue evidence="4">Leaf</tissue>
    </source>
</reference>
<dbReference type="GO" id="GO:0052324">
    <property type="term" value="P:plant-type cell wall cellulose biosynthetic process"/>
    <property type="evidence" value="ECO:0007669"/>
    <property type="project" value="TreeGrafter"/>
</dbReference>
<dbReference type="InterPro" id="IPR006918">
    <property type="entry name" value="COBRA_pln"/>
</dbReference>
<gene>
    <name evidence="4" type="ORF">HHK36_030390</name>
</gene>
<organism evidence="4 5">
    <name type="scientific">Tetracentron sinense</name>
    <name type="common">Spur-leaf</name>
    <dbReference type="NCBI Taxonomy" id="13715"/>
    <lineage>
        <taxon>Eukaryota</taxon>
        <taxon>Viridiplantae</taxon>
        <taxon>Streptophyta</taxon>
        <taxon>Embryophyta</taxon>
        <taxon>Tracheophyta</taxon>
        <taxon>Spermatophyta</taxon>
        <taxon>Magnoliopsida</taxon>
        <taxon>Trochodendrales</taxon>
        <taxon>Trochodendraceae</taxon>
        <taxon>Tetracentron</taxon>
    </lineage>
</organism>
<dbReference type="PANTHER" id="PTHR31673">
    <property type="entry name" value="PROTEIN COBRA"/>
    <property type="match status" value="1"/>
</dbReference>
<evidence type="ECO:0000256" key="2">
    <source>
        <dbReference type="ARBA" id="ARBA00022729"/>
    </source>
</evidence>
<comment type="similarity">
    <text evidence="1">Belongs to the COBRA family.</text>
</comment>
<evidence type="ECO:0000256" key="3">
    <source>
        <dbReference type="ARBA" id="ARBA00023180"/>
    </source>
</evidence>
<keyword evidence="2" id="KW-0732">Signal</keyword>
<protein>
    <submittedName>
        <fullName evidence="4">Uncharacterized protein</fullName>
    </submittedName>
</protein>